<name>W5IGZ0_SCAIO</name>
<dbReference type="EMBL" id="ADCX01000013">
    <property type="protein sequence ID" value="EFG26242.1"/>
    <property type="molecule type" value="Genomic_DNA"/>
</dbReference>
<keyword evidence="1" id="KW-0472">Membrane</keyword>
<comment type="caution">
    <text evidence="2">The sequence shown here is derived from an EMBL/GenBank/DDBJ whole genome shotgun (WGS) entry which is preliminary data.</text>
</comment>
<dbReference type="RefSeq" id="WP_006293715.1">
    <property type="nucleotide sequence ID" value="NZ_GG770226.1"/>
</dbReference>
<keyword evidence="1" id="KW-1133">Transmembrane helix</keyword>
<evidence type="ECO:0000313" key="2">
    <source>
        <dbReference type="EMBL" id="EFG26242.1"/>
    </source>
</evidence>
<keyword evidence="1" id="KW-0812">Transmembrane</keyword>
<sequence length="71" mass="8138">MLSDREYDRRYHVAGLVVFLVVVVVTLTNNGMVHFKGEKVEPDHSQSNYRLALTENYFGLYSLDTQKNSGD</sequence>
<feature type="transmembrane region" description="Helical" evidence="1">
    <location>
        <begin position="12"/>
        <end position="29"/>
    </location>
</feature>
<dbReference type="Proteomes" id="UP000005777">
    <property type="component" value="Unassembled WGS sequence"/>
</dbReference>
<proteinExistence type="predicted"/>
<keyword evidence="3" id="KW-1185">Reference proteome</keyword>
<evidence type="ECO:0000256" key="1">
    <source>
        <dbReference type="SAM" id="Phobius"/>
    </source>
</evidence>
<evidence type="ECO:0000313" key="3">
    <source>
        <dbReference type="Proteomes" id="UP000005777"/>
    </source>
</evidence>
<dbReference type="HOGENOM" id="CLU_2737745_0_0_11"/>
<reference evidence="2 3" key="1">
    <citation type="submission" date="2012-01" db="EMBL/GenBank/DDBJ databases">
        <title>The Genome Sequence of Scardovia inopinata F0304.</title>
        <authorList>
            <consortium name="The Broad Institute Genome Sequencing Platform"/>
            <person name="Ward D."/>
            <person name="Earl A."/>
            <person name="Feldgarden M."/>
            <person name="Gevers D."/>
            <person name="Young S."/>
            <person name="Zeng Q."/>
            <person name="Koehrsen M."/>
            <person name="Alvarado L."/>
            <person name="Berlin A.M."/>
            <person name="Borenstein D."/>
            <person name="Chapman S.B."/>
            <person name="Chen Z."/>
            <person name="Engels R."/>
            <person name="Freedman E."/>
            <person name="Gellesch M."/>
            <person name="Goldberg J."/>
            <person name="Griggs A."/>
            <person name="Gujja S."/>
            <person name="Heilman E.R."/>
            <person name="Heiman D.I."/>
            <person name="Hepburn T.A."/>
            <person name="Howarth C."/>
            <person name="Jen D."/>
            <person name="Larson L."/>
            <person name="Mehta T."/>
            <person name="Park D."/>
            <person name="Pearson M."/>
            <person name="Richards J."/>
            <person name="Roberts A."/>
            <person name="Saif S."/>
            <person name="Shea T.D."/>
            <person name="Shenoy N."/>
            <person name="Sisk P."/>
            <person name="Stolte C."/>
            <person name="Sykes S.N."/>
            <person name="Walk T."/>
            <person name="White J."/>
            <person name="Yandava C."/>
            <person name="Izard J."/>
            <person name="Baranova O.V."/>
            <person name="Blanton J.M."/>
            <person name="Tanner A.C."/>
            <person name="Dewhirst F."/>
            <person name="Haas B."/>
            <person name="Nusbaum C."/>
            <person name="Birren B."/>
        </authorList>
    </citation>
    <scope>NUCLEOTIDE SEQUENCE [LARGE SCALE GENOMIC DNA]</scope>
    <source>
        <strain evidence="2 3">F0304</strain>
    </source>
</reference>
<organism evidence="2 3">
    <name type="scientific">Scardovia inopinata F0304</name>
    <dbReference type="NCBI Taxonomy" id="641146"/>
    <lineage>
        <taxon>Bacteria</taxon>
        <taxon>Bacillati</taxon>
        <taxon>Actinomycetota</taxon>
        <taxon>Actinomycetes</taxon>
        <taxon>Bifidobacteriales</taxon>
        <taxon>Bifidobacteriaceae</taxon>
        <taxon>Scardovia</taxon>
    </lineage>
</organism>
<dbReference type="AlphaFoldDB" id="W5IGZ0"/>
<gene>
    <name evidence="2" type="ORF">HMPREF9020_01324</name>
</gene>
<protein>
    <submittedName>
        <fullName evidence="2">Uncharacterized protein</fullName>
    </submittedName>
</protein>
<accession>W5IGZ0</accession>